<dbReference type="Pfam" id="PF00999">
    <property type="entry name" value="Na_H_Exchanger"/>
    <property type="match status" value="1"/>
</dbReference>
<evidence type="ECO:0000256" key="10">
    <source>
        <dbReference type="RuleBase" id="RU366002"/>
    </source>
</evidence>
<organism evidence="12 13">
    <name type="scientific">Fimbriiglobus ruber</name>
    <dbReference type="NCBI Taxonomy" id="1908690"/>
    <lineage>
        <taxon>Bacteria</taxon>
        <taxon>Pseudomonadati</taxon>
        <taxon>Planctomycetota</taxon>
        <taxon>Planctomycetia</taxon>
        <taxon>Gemmatales</taxon>
        <taxon>Gemmataceae</taxon>
        <taxon>Fimbriiglobus</taxon>
    </lineage>
</organism>
<evidence type="ECO:0000256" key="4">
    <source>
        <dbReference type="ARBA" id="ARBA00022692"/>
    </source>
</evidence>
<comment type="caution">
    <text evidence="10">Lacks conserved residue(s) required for the propagation of feature annotation.</text>
</comment>
<accession>A0A225E264</accession>
<evidence type="ECO:0000259" key="11">
    <source>
        <dbReference type="Pfam" id="PF00999"/>
    </source>
</evidence>
<keyword evidence="7 10" id="KW-0406">Ion transport</keyword>
<keyword evidence="8 10" id="KW-0472">Membrane</keyword>
<dbReference type="AlphaFoldDB" id="A0A225E264"/>
<comment type="similarity">
    <text evidence="10">Belongs to the monovalent cation:proton antiporter 1 (CPA1) transporter (TC 2.A.36) family.</text>
</comment>
<comment type="function">
    <text evidence="10">Na(+)/H(+) antiporter that extrudes sodium in exchange for external protons.</text>
</comment>
<keyword evidence="13" id="KW-1185">Reference proteome</keyword>
<keyword evidence="5 10" id="KW-1133">Transmembrane helix</keyword>
<evidence type="ECO:0000313" key="12">
    <source>
        <dbReference type="EMBL" id="OWK43579.1"/>
    </source>
</evidence>
<evidence type="ECO:0000256" key="5">
    <source>
        <dbReference type="ARBA" id="ARBA00022989"/>
    </source>
</evidence>
<dbReference type="GO" id="GO:0015386">
    <property type="term" value="F:potassium:proton antiporter activity"/>
    <property type="evidence" value="ECO:0007669"/>
    <property type="project" value="TreeGrafter"/>
</dbReference>
<evidence type="ECO:0000256" key="3">
    <source>
        <dbReference type="ARBA" id="ARBA00022475"/>
    </source>
</evidence>
<dbReference type="Gene3D" id="6.10.140.1330">
    <property type="match status" value="1"/>
</dbReference>
<dbReference type="InterPro" id="IPR018422">
    <property type="entry name" value="Cation/H_exchanger_CPA1"/>
</dbReference>
<dbReference type="Proteomes" id="UP000214646">
    <property type="component" value="Unassembled WGS sequence"/>
</dbReference>
<dbReference type="GO" id="GO:0005886">
    <property type="term" value="C:plasma membrane"/>
    <property type="evidence" value="ECO:0007669"/>
    <property type="project" value="UniProtKB-SubCell"/>
</dbReference>
<keyword evidence="2 10" id="KW-0813">Transport</keyword>
<feature type="transmembrane region" description="Helical" evidence="10">
    <location>
        <begin position="235"/>
        <end position="254"/>
    </location>
</feature>
<feature type="transmembrane region" description="Helical" evidence="10">
    <location>
        <begin position="181"/>
        <end position="200"/>
    </location>
</feature>
<comment type="subcellular location">
    <subcellularLocation>
        <location evidence="1 10">Cell membrane</location>
        <topology evidence="1 10">Multi-pass membrane protein</topology>
    </subcellularLocation>
</comment>
<dbReference type="PANTHER" id="PTHR10110">
    <property type="entry name" value="SODIUM/HYDROGEN EXCHANGER"/>
    <property type="match status" value="1"/>
</dbReference>
<reference evidence="13" key="1">
    <citation type="submission" date="2017-06" db="EMBL/GenBank/DDBJ databases">
        <title>Genome analysis of Fimbriiglobus ruber SP5, the first member of the order Planctomycetales with confirmed chitinolytic capability.</title>
        <authorList>
            <person name="Ravin N.V."/>
            <person name="Rakitin A.L."/>
            <person name="Ivanova A.A."/>
            <person name="Beletsky A.V."/>
            <person name="Kulichevskaya I.S."/>
            <person name="Mardanov A.V."/>
            <person name="Dedysh S.N."/>
        </authorList>
    </citation>
    <scope>NUCLEOTIDE SEQUENCE [LARGE SCALE GENOMIC DNA]</scope>
    <source>
        <strain evidence="13">SP5</strain>
    </source>
</reference>
<dbReference type="PANTHER" id="PTHR10110:SF86">
    <property type="entry name" value="SODIUM_HYDROGEN EXCHANGER 7"/>
    <property type="match status" value="1"/>
</dbReference>
<dbReference type="NCBIfam" id="TIGR00831">
    <property type="entry name" value="a_cpa1"/>
    <property type="match status" value="1"/>
</dbReference>
<dbReference type="GO" id="GO:0051453">
    <property type="term" value="P:regulation of intracellular pH"/>
    <property type="evidence" value="ECO:0007669"/>
    <property type="project" value="TreeGrafter"/>
</dbReference>
<keyword evidence="6 10" id="KW-0915">Sodium</keyword>
<dbReference type="EMBL" id="NIDE01000004">
    <property type="protein sequence ID" value="OWK43579.1"/>
    <property type="molecule type" value="Genomic_DNA"/>
</dbReference>
<evidence type="ECO:0000256" key="2">
    <source>
        <dbReference type="ARBA" id="ARBA00022448"/>
    </source>
</evidence>
<feature type="transmembrane region" description="Helical" evidence="10">
    <location>
        <begin position="391"/>
        <end position="410"/>
    </location>
</feature>
<evidence type="ECO:0000256" key="9">
    <source>
        <dbReference type="ARBA" id="ARBA00023201"/>
    </source>
</evidence>
<gene>
    <name evidence="12" type="ORF">FRUB_03178</name>
</gene>
<feature type="transmembrane region" description="Helical" evidence="10">
    <location>
        <begin position="351"/>
        <end position="371"/>
    </location>
</feature>
<keyword evidence="9 10" id="KW-0739">Sodium transport</keyword>
<keyword evidence="10" id="KW-0050">Antiport</keyword>
<evidence type="ECO:0000256" key="8">
    <source>
        <dbReference type="ARBA" id="ARBA00023136"/>
    </source>
</evidence>
<dbReference type="GO" id="GO:0015385">
    <property type="term" value="F:sodium:proton antiporter activity"/>
    <property type="evidence" value="ECO:0007669"/>
    <property type="project" value="InterPro"/>
</dbReference>
<protein>
    <submittedName>
        <fullName evidence="12">Na+/H+ antiporter</fullName>
    </submittedName>
</protein>
<dbReference type="OrthoDB" id="9809206at2"/>
<evidence type="ECO:0000256" key="1">
    <source>
        <dbReference type="ARBA" id="ARBA00004651"/>
    </source>
</evidence>
<evidence type="ECO:0000313" key="13">
    <source>
        <dbReference type="Proteomes" id="UP000214646"/>
    </source>
</evidence>
<feature type="transmembrane region" description="Helical" evidence="10">
    <location>
        <begin position="305"/>
        <end position="330"/>
    </location>
</feature>
<keyword evidence="4 10" id="KW-0812">Transmembrane</keyword>
<dbReference type="GO" id="GO:0098719">
    <property type="term" value="P:sodium ion import across plasma membrane"/>
    <property type="evidence" value="ECO:0007669"/>
    <property type="project" value="TreeGrafter"/>
</dbReference>
<dbReference type="RefSeq" id="WP_088254397.1">
    <property type="nucleotide sequence ID" value="NZ_NIDE01000004.1"/>
</dbReference>
<feature type="transmembrane region" description="Helical" evidence="10">
    <location>
        <begin position="54"/>
        <end position="71"/>
    </location>
</feature>
<feature type="domain" description="Cation/H+ exchanger transmembrane" evidence="11">
    <location>
        <begin position="10"/>
        <end position="410"/>
    </location>
</feature>
<feature type="transmembrane region" description="Helical" evidence="10">
    <location>
        <begin position="83"/>
        <end position="102"/>
    </location>
</feature>
<feature type="transmembrane region" description="Helical" evidence="10">
    <location>
        <begin position="6"/>
        <end position="23"/>
    </location>
</feature>
<name>A0A225E264_9BACT</name>
<proteinExistence type="inferred from homology"/>
<feature type="transmembrane region" description="Helical" evidence="10">
    <location>
        <begin position="275"/>
        <end position="293"/>
    </location>
</feature>
<evidence type="ECO:0000256" key="7">
    <source>
        <dbReference type="ARBA" id="ARBA00023065"/>
    </source>
</evidence>
<evidence type="ECO:0000256" key="6">
    <source>
        <dbReference type="ARBA" id="ARBA00023053"/>
    </source>
</evidence>
<dbReference type="InterPro" id="IPR004705">
    <property type="entry name" value="Cation/H_exchanger_CPA1_bac"/>
</dbReference>
<dbReference type="InterPro" id="IPR006153">
    <property type="entry name" value="Cation/H_exchanger_TM"/>
</dbReference>
<comment type="caution">
    <text evidence="12">The sequence shown here is derived from an EMBL/GenBank/DDBJ whole genome shotgun (WGS) entry which is preliminary data.</text>
</comment>
<feature type="transmembrane region" description="Helical" evidence="10">
    <location>
        <begin position="108"/>
        <end position="131"/>
    </location>
</feature>
<sequence length="444" mass="48316">MHPFEVVLILIAVGIGLGILARWWGIPYPILLVVGGLLLSIQPWAPPFALEPNIVFIAFLPPLLYAAAFNIEWSAFRSQLRPITLLAVGLVMFTTVLVAWLAHDVFGMPWAVGFVLGAIVSPPDAVAAGAITQRVKVPRVVSTVLEGESLVNDASALVTYRMAIATVTYGTFSLWEAGSQFVIVSVGGVAVGLGGAWLILQLHRWLRWTKLGDTKINIALTLLTPYAVYLPSEHMHLSGVLATVAAGLFVGTRCPLVFTREFYTEARAVWEMMEFLLNGLIFILIGFQLPQVLNDLSSEYTVGQLAAYALAVCAVVVAARLIWMFPGAYLPRWLDRQFLGYGDPYPPWQSVIVVGWTGMRGVVSLAAAMAIPKVTDMGDVFPYRDLIQFLTFWVIFATLVGQGLTLPFLIRFLGVDKIAAAEPPDESEAACLNELPPTEGGEAT</sequence>
<keyword evidence="3 10" id="KW-1003">Cell membrane</keyword>